<dbReference type="PROSITE" id="PS50092">
    <property type="entry name" value="TSP1"/>
    <property type="match status" value="1"/>
</dbReference>
<dbReference type="SUPFAM" id="SSF82895">
    <property type="entry name" value="TSP-1 type 1 repeat"/>
    <property type="match status" value="1"/>
</dbReference>
<protein>
    <submittedName>
        <fullName evidence="3">Uncharacterized protein</fullName>
    </submittedName>
</protein>
<gene>
    <name evidence="3" type="ORF">ACJMK2_002760</name>
</gene>
<dbReference type="EMBL" id="JBJQND010000001">
    <property type="protein sequence ID" value="KAL3890478.1"/>
    <property type="molecule type" value="Genomic_DNA"/>
</dbReference>
<dbReference type="PANTHER" id="PTHR22906">
    <property type="entry name" value="PROPERDIN"/>
    <property type="match status" value="1"/>
</dbReference>
<accession>A0ABD3XYG4</accession>
<dbReference type="SMART" id="SM00209">
    <property type="entry name" value="TSP1"/>
    <property type="match status" value="1"/>
</dbReference>
<evidence type="ECO:0000313" key="3">
    <source>
        <dbReference type="EMBL" id="KAL3890478.1"/>
    </source>
</evidence>
<organism evidence="3 4">
    <name type="scientific">Sinanodonta woodiana</name>
    <name type="common">Chinese pond mussel</name>
    <name type="synonym">Anodonta woodiana</name>
    <dbReference type="NCBI Taxonomy" id="1069815"/>
    <lineage>
        <taxon>Eukaryota</taxon>
        <taxon>Metazoa</taxon>
        <taxon>Spiralia</taxon>
        <taxon>Lophotrochozoa</taxon>
        <taxon>Mollusca</taxon>
        <taxon>Bivalvia</taxon>
        <taxon>Autobranchia</taxon>
        <taxon>Heteroconchia</taxon>
        <taxon>Palaeoheterodonta</taxon>
        <taxon>Unionida</taxon>
        <taxon>Unionoidea</taxon>
        <taxon>Unionidae</taxon>
        <taxon>Unioninae</taxon>
        <taxon>Sinanodonta</taxon>
    </lineage>
</organism>
<evidence type="ECO:0000256" key="1">
    <source>
        <dbReference type="ARBA" id="ARBA00022737"/>
    </source>
</evidence>
<evidence type="ECO:0000313" key="4">
    <source>
        <dbReference type="Proteomes" id="UP001634394"/>
    </source>
</evidence>
<sequence>NGQWSLWGNWGVCSQTCDNGFQIRNRSCTNPVPQHGGQHCTGDAKEYQLCNDRYCP</sequence>
<dbReference type="Pfam" id="PF00090">
    <property type="entry name" value="TSP_1"/>
    <property type="match status" value="1"/>
</dbReference>
<keyword evidence="2" id="KW-1015">Disulfide bond</keyword>
<keyword evidence="4" id="KW-1185">Reference proteome</keyword>
<dbReference type="AlphaFoldDB" id="A0ABD3XYG4"/>
<dbReference type="PANTHER" id="PTHR22906:SF21">
    <property type="entry name" value="SEMA DOMAIN-CONTAINING PROTEIN"/>
    <property type="match status" value="1"/>
</dbReference>
<dbReference type="FunFam" id="2.20.100.10:FF:000007">
    <property type="entry name" value="Thrombospondin 1"/>
    <property type="match status" value="1"/>
</dbReference>
<name>A0ABD3XYG4_SINWO</name>
<dbReference type="PRINTS" id="PR01705">
    <property type="entry name" value="TSP1REPEAT"/>
</dbReference>
<dbReference type="Gene3D" id="2.20.100.10">
    <property type="entry name" value="Thrombospondin type-1 (TSP1) repeat"/>
    <property type="match status" value="1"/>
</dbReference>
<reference evidence="3 4" key="1">
    <citation type="submission" date="2024-11" db="EMBL/GenBank/DDBJ databases">
        <title>Chromosome-level genome assembly of the freshwater bivalve Anodonta woodiana.</title>
        <authorList>
            <person name="Chen X."/>
        </authorList>
    </citation>
    <scope>NUCLEOTIDE SEQUENCE [LARGE SCALE GENOMIC DNA]</scope>
    <source>
        <strain evidence="3">MN2024</strain>
        <tissue evidence="3">Gills</tissue>
    </source>
</reference>
<dbReference type="InterPro" id="IPR036383">
    <property type="entry name" value="TSP1_rpt_sf"/>
</dbReference>
<feature type="non-terminal residue" evidence="3">
    <location>
        <position position="1"/>
    </location>
</feature>
<dbReference type="InterPro" id="IPR000884">
    <property type="entry name" value="TSP1_rpt"/>
</dbReference>
<feature type="non-terminal residue" evidence="3">
    <location>
        <position position="56"/>
    </location>
</feature>
<comment type="caution">
    <text evidence="3">The sequence shown here is derived from an EMBL/GenBank/DDBJ whole genome shotgun (WGS) entry which is preliminary data.</text>
</comment>
<dbReference type="InterPro" id="IPR052065">
    <property type="entry name" value="Compl_asym_regulator"/>
</dbReference>
<proteinExistence type="predicted"/>
<dbReference type="Proteomes" id="UP001634394">
    <property type="component" value="Unassembled WGS sequence"/>
</dbReference>
<keyword evidence="1" id="KW-0677">Repeat</keyword>
<evidence type="ECO:0000256" key="2">
    <source>
        <dbReference type="ARBA" id="ARBA00023157"/>
    </source>
</evidence>